<dbReference type="RefSeq" id="XP_022456685.1">
    <property type="nucleotide sequence ID" value="XM_022605192.1"/>
</dbReference>
<evidence type="ECO:0000256" key="6">
    <source>
        <dbReference type="ARBA" id="ARBA00031849"/>
    </source>
</evidence>
<sequence length="611" mass="69317">MSLARISRARILRTGSRGLPVRVAVPVISARLNSGLSSEPSKHTTVLSKNFTDPARNSFFEYTWGTWLTNDAEEKLKRRTTFSIEGLNDLLRELYTKSHGEYAKSTEIQSDKTVTKKASSCESLDFLKFPNINVLTHNVSVAHLGSLNPNEDLNTKEISSIHEGKHHRIYKVVTNSDREFVLRLPYRGLYAAHEQSELGLKRKIQSEVATIDLVSERISTSKVLAYATDSNNCVESPFILMEFTKGTSLIREWNPLSENQMEVKSVIDQVMELNDAGALSIEGFQGFGSVYFKHDCPEGIPAFKEESPYVIGPIAESDSYLGATESPVGPWKLDEPLKIVEDYSSNLMEAFKDNERALGVYSKLNKLAPVLFNPDSKILPNFKELFSPRLFIPDLDPINVLKSEDSISLLDLEQSSIKPFILHSYPKFVAYDGPKIFTVEELEEIKKETHDLEMVMQYDYMFKRTRNQFLWELALNNRRKELIGAISPAVKLIKSGYVATVEDPENYLTVERSLIDLCEMWEGYAQHGLVKEAECPVKFSPSEVERNTQELQQKEQDMVKPFALTQGWIPQDLFAKLYSQKVITESNVEGNYEIDVEKAMEGMEPEGTEDK</sequence>
<evidence type="ECO:0000313" key="8">
    <source>
        <dbReference type="EMBL" id="CDK24668.1"/>
    </source>
</evidence>
<feature type="domain" description="Aminoglycoside phosphotransferase" evidence="7">
    <location>
        <begin position="158"/>
        <end position="260"/>
    </location>
</feature>
<dbReference type="PANTHER" id="PTHR36091">
    <property type="entry name" value="ALTERED INHERITANCE OF MITOCHONDRIA PROTEIN 9, MITOCHONDRIAL"/>
    <property type="match status" value="1"/>
</dbReference>
<dbReference type="SUPFAM" id="SSF56112">
    <property type="entry name" value="Protein kinase-like (PK-like)"/>
    <property type="match status" value="1"/>
</dbReference>
<organism evidence="8 9">
    <name type="scientific">Kuraishia capsulata CBS 1993</name>
    <dbReference type="NCBI Taxonomy" id="1382522"/>
    <lineage>
        <taxon>Eukaryota</taxon>
        <taxon>Fungi</taxon>
        <taxon>Dikarya</taxon>
        <taxon>Ascomycota</taxon>
        <taxon>Saccharomycotina</taxon>
        <taxon>Pichiomycetes</taxon>
        <taxon>Pichiales</taxon>
        <taxon>Pichiaceae</taxon>
        <taxon>Kuraishia</taxon>
    </lineage>
</organism>
<evidence type="ECO:0000256" key="5">
    <source>
        <dbReference type="ARBA" id="ARBA00023128"/>
    </source>
</evidence>
<proteinExistence type="inferred from homology"/>
<evidence type="ECO:0000259" key="7">
    <source>
        <dbReference type="Pfam" id="PF01636"/>
    </source>
</evidence>
<accession>W6MGK9</accession>
<dbReference type="Pfam" id="PF01636">
    <property type="entry name" value="APH"/>
    <property type="match status" value="1"/>
</dbReference>
<evidence type="ECO:0000256" key="3">
    <source>
        <dbReference type="ARBA" id="ARBA00016197"/>
    </source>
</evidence>
<evidence type="ECO:0000313" key="9">
    <source>
        <dbReference type="Proteomes" id="UP000019384"/>
    </source>
</evidence>
<dbReference type="PANTHER" id="PTHR36091:SF1">
    <property type="entry name" value="ALTERED INHERITANCE OF MITOCHONDRIA PROTEIN 9, MITOCHONDRIAL"/>
    <property type="match status" value="1"/>
</dbReference>
<gene>
    <name evidence="8" type="ORF">KUCA_T00000634001</name>
</gene>
<protein>
    <recommendedName>
        <fullName evidence="3">Altered inheritance of mitochondria protein 9, mitochondrial</fullName>
    </recommendedName>
    <alternativeName>
        <fullName evidence="6">Found in mitochondrial proteome protein 29</fullName>
    </alternativeName>
</protein>
<dbReference type="Proteomes" id="UP000019384">
    <property type="component" value="Unassembled WGS sequence"/>
</dbReference>
<dbReference type="GO" id="GO:0005739">
    <property type="term" value="C:mitochondrion"/>
    <property type="evidence" value="ECO:0007669"/>
    <property type="project" value="UniProtKB-SubCell"/>
</dbReference>
<keyword evidence="5" id="KW-0496">Mitochondrion</keyword>
<dbReference type="OrthoDB" id="2968323at2759"/>
<evidence type="ECO:0000256" key="1">
    <source>
        <dbReference type="ARBA" id="ARBA00004173"/>
    </source>
</evidence>
<keyword evidence="4" id="KW-0809">Transit peptide</keyword>
<keyword evidence="9" id="KW-1185">Reference proteome</keyword>
<dbReference type="InterPro" id="IPR002575">
    <property type="entry name" value="Aminoglycoside_PTrfase"/>
</dbReference>
<dbReference type="EMBL" id="HG793125">
    <property type="protein sequence ID" value="CDK24668.1"/>
    <property type="molecule type" value="Genomic_DNA"/>
</dbReference>
<comment type="subcellular location">
    <subcellularLocation>
        <location evidence="1">Mitochondrion</location>
    </subcellularLocation>
</comment>
<dbReference type="GeneID" id="34518073"/>
<reference evidence="8" key="1">
    <citation type="submission" date="2013-12" db="EMBL/GenBank/DDBJ databases">
        <authorList>
            <person name="Genoscope - CEA"/>
        </authorList>
    </citation>
    <scope>NUCLEOTIDE SEQUENCE</scope>
    <source>
        <strain evidence="8">CBS 1993</strain>
    </source>
</reference>
<reference evidence="8" key="2">
    <citation type="submission" date="2014-02" db="EMBL/GenBank/DDBJ databases">
        <title>Complete DNA sequence of /Kuraishia capsulata/ illustrates novel genomic features among budding yeasts (/Saccharomycotina/).</title>
        <authorList>
            <person name="Morales L."/>
            <person name="Noel B."/>
            <person name="Porcel B."/>
            <person name="Marcet-Houben M."/>
            <person name="Hullo M-F."/>
            <person name="Sacerdot C."/>
            <person name="Tekaia F."/>
            <person name="Leh-Louis V."/>
            <person name="Despons L."/>
            <person name="Khanna V."/>
            <person name="Aury J-M."/>
            <person name="Barbe V."/>
            <person name="Couloux A."/>
            <person name="Labadie K."/>
            <person name="Pelletier E."/>
            <person name="Souciet J-L."/>
            <person name="Boekhout T."/>
            <person name="Gabaldon T."/>
            <person name="Wincker P."/>
            <person name="Dujon B."/>
        </authorList>
    </citation>
    <scope>NUCLEOTIDE SEQUENCE</scope>
    <source>
        <strain evidence="8">CBS 1993</strain>
    </source>
</reference>
<evidence type="ECO:0000256" key="4">
    <source>
        <dbReference type="ARBA" id="ARBA00022946"/>
    </source>
</evidence>
<dbReference type="InterPro" id="IPR011009">
    <property type="entry name" value="Kinase-like_dom_sf"/>
</dbReference>
<comment type="similarity">
    <text evidence="2">Belongs to the AIM9 family.</text>
</comment>
<evidence type="ECO:0000256" key="2">
    <source>
        <dbReference type="ARBA" id="ARBA00005543"/>
    </source>
</evidence>
<dbReference type="HOGENOM" id="CLU_019189_0_1_1"/>
<name>W6MGK9_9ASCO</name>
<dbReference type="STRING" id="1382522.W6MGK9"/>
<dbReference type="AlphaFoldDB" id="W6MGK9"/>
<dbReference type="InterPro" id="IPR051035">
    <property type="entry name" value="Mito_inheritance_9"/>
</dbReference>